<keyword evidence="3 7" id="KW-0805">Transcription regulation</keyword>
<dbReference type="SUPFAM" id="SSF46785">
    <property type="entry name" value="Winged helix' DNA-binding domain"/>
    <property type="match status" value="1"/>
</dbReference>
<dbReference type="Pfam" id="PF02629">
    <property type="entry name" value="CoA_binding"/>
    <property type="match status" value="1"/>
</dbReference>
<dbReference type="GO" id="GO:0051775">
    <property type="term" value="P:response to redox state"/>
    <property type="evidence" value="ECO:0007669"/>
    <property type="project" value="InterPro"/>
</dbReference>
<evidence type="ECO:0000256" key="1">
    <source>
        <dbReference type="ARBA" id="ARBA00022490"/>
    </source>
</evidence>
<dbReference type="GO" id="GO:0005737">
    <property type="term" value="C:cytoplasm"/>
    <property type="evidence" value="ECO:0007669"/>
    <property type="project" value="UniProtKB-SubCell"/>
</dbReference>
<protein>
    <recommendedName>
        <fullName evidence="7">Redox-sensing transcriptional repressor Rex</fullName>
    </recommendedName>
</protein>
<evidence type="ECO:0000256" key="3">
    <source>
        <dbReference type="ARBA" id="ARBA00023015"/>
    </source>
</evidence>
<dbReference type="Gene3D" id="3.40.50.720">
    <property type="entry name" value="NAD(P)-binding Rossmann-like Domain"/>
    <property type="match status" value="1"/>
</dbReference>
<accession>A0A6I5ZS98</accession>
<dbReference type="SUPFAM" id="SSF51735">
    <property type="entry name" value="NAD(P)-binding Rossmann-fold domains"/>
    <property type="match status" value="1"/>
</dbReference>
<reference evidence="9 10" key="1">
    <citation type="submission" date="2019-11" db="EMBL/GenBank/DDBJ databases">
        <title>Genome sequence of Moorella glycerini DSM11254.</title>
        <authorList>
            <person name="Poehlein A."/>
            <person name="Boeer T."/>
            <person name="Daniel R."/>
        </authorList>
    </citation>
    <scope>NUCLEOTIDE SEQUENCE [LARGE SCALE GENOMIC DNA]</scope>
    <source>
        <strain evidence="9 10">DSM 11254</strain>
    </source>
</reference>
<dbReference type="OrthoDB" id="9784760at2"/>
<evidence type="ECO:0000313" key="10">
    <source>
        <dbReference type="Proteomes" id="UP000425916"/>
    </source>
</evidence>
<dbReference type="Pfam" id="PF06971">
    <property type="entry name" value="Put_DNA-bind_N"/>
    <property type="match status" value="1"/>
</dbReference>
<dbReference type="AlphaFoldDB" id="A0A6I5ZS98"/>
<dbReference type="InterPro" id="IPR003781">
    <property type="entry name" value="CoA-bd"/>
</dbReference>
<dbReference type="NCBIfam" id="NF003996">
    <property type="entry name" value="PRK05472.2-5"/>
    <property type="match status" value="1"/>
</dbReference>
<comment type="similarity">
    <text evidence="7">Belongs to the transcriptional regulatory Rex family.</text>
</comment>
<keyword evidence="1 7" id="KW-0963">Cytoplasm</keyword>
<dbReference type="NCBIfam" id="NF003989">
    <property type="entry name" value="PRK05472.1-3"/>
    <property type="match status" value="1"/>
</dbReference>
<organism evidence="9 10">
    <name type="scientific">Neomoorella glycerini</name>
    <dbReference type="NCBI Taxonomy" id="55779"/>
    <lineage>
        <taxon>Bacteria</taxon>
        <taxon>Bacillati</taxon>
        <taxon>Bacillota</taxon>
        <taxon>Clostridia</taxon>
        <taxon>Neomoorellales</taxon>
        <taxon>Neomoorellaceae</taxon>
        <taxon>Neomoorella</taxon>
    </lineage>
</organism>
<dbReference type="RefSeq" id="WP_156273173.1">
    <property type="nucleotide sequence ID" value="NZ_CP046244.1"/>
</dbReference>
<dbReference type="InterPro" id="IPR009718">
    <property type="entry name" value="Rex_DNA-bd_C_dom"/>
</dbReference>
<comment type="function">
    <text evidence="7">Modulates transcription in response to changes in cellular NADH/NAD(+) redox state.</text>
</comment>
<name>A0A6I5ZS98_9FIRM</name>
<keyword evidence="6 7" id="KW-0804">Transcription</keyword>
<evidence type="ECO:0000313" key="9">
    <source>
        <dbReference type="EMBL" id="QGP92427.1"/>
    </source>
</evidence>
<evidence type="ECO:0000259" key="8">
    <source>
        <dbReference type="SMART" id="SM00881"/>
    </source>
</evidence>
<dbReference type="SMART" id="SM00881">
    <property type="entry name" value="CoA_binding"/>
    <property type="match status" value="1"/>
</dbReference>
<dbReference type="PANTHER" id="PTHR35786:SF1">
    <property type="entry name" value="REDOX-SENSING TRANSCRIPTIONAL REPRESSOR REX 1"/>
    <property type="match status" value="1"/>
</dbReference>
<sequence length="215" mass="23953">MKTLKIPEATITRLSVYSRYLAQVDRRGVTTISSGEIADGVGVSPAQVRKDLAYFGEFGTRGVGYNVKDLYWHIIKILGLNTTWSVVIIGAGNLGTALSMYGGFRERGFKVVGIFDNAPHKIGYRLNGVEIYPMERLQEIIEREKAQIAIIAVPAEYAQDVADQLVETGIQGILNFAPRVLNVPEHIELRNVDLSVNLELLTFNLAFRRSMKVVR</sequence>
<evidence type="ECO:0000256" key="4">
    <source>
        <dbReference type="ARBA" id="ARBA00023027"/>
    </source>
</evidence>
<dbReference type="GO" id="GO:0003677">
    <property type="term" value="F:DNA binding"/>
    <property type="evidence" value="ECO:0007669"/>
    <property type="project" value="UniProtKB-UniRule"/>
</dbReference>
<dbReference type="NCBIfam" id="NF003995">
    <property type="entry name" value="PRK05472.2-4"/>
    <property type="match status" value="1"/>
</dbReference>
<dbReference type="InterPro" id="IPR036388">
    <property type="entry name" value="WH-like_DNA-bd_sf"/>
</dbReference>
<dbReference type="GO" id="GO:0003700">
    <property type="term" value="F:DNA-binding transcription factor activity"/>
    <property type="evidence" value="ECO:0007669"/>
    <property type="project" value="UniProtKB-UniRule"/>
</dbReference>
<gene>
    <name evidence="9" type="primary">rex_2</name>
    <name evidence="7" type="synonym">rex</name>
    <name evidence="9" type="ORF">MGLY_18090</name>
</gene>
<keyword evidence="2 7" id="KW-0678">Repressor</keyword>
<feature type="binding site" evidence="7">
    <location>
        <begin position="90"/>
        <end position="95"/>
    </location>
    <ligand>
        <name>NAD(+)</name>
        <dbReference type="ChEBI" id="CHEBI:57540"/>
    </ligand>
</feature>
<evidence type="ECO:0000256" key="6">
    <source>
        <dbReference type="ARBA" id="ARBA00023163"/>
    </source>
</evidence>
<evidence type="ECO:0000256" key="2">
    <source>
        <dbReference type="ARBA" id="ARBA00022491"/>
    </source>
</evidence>
<dbReference type="EMBL" id="CP046244">
    <property type="protein sequence ID" value="QGP92427.1"/>
    <property type="molecule type" value="Genomic_DNA"/>
</dbReference>
<evidence type="ECO:0000256" key="7">
    <source>
        <dbReference type="HAMAP-Rule" id="MF_01131"/>
    </source>
</evidence>
<dbReference type="GO" id="GO:0045892">
    <property type="term" value="P:negative regulation of DNA-templated transcription"/>
    <property type="evidence" value="ECO:0007669"/>
    <property type="project" value="InterPro"/>
</dbReference>
<feature type="DNA-binding region" description="H-T-H motif" evidence="7">
    <location>
        <begin position="16"/>
        <end position="55"/>
    </location>
</feature>
<comment type="subcellular location">
    <subcellularLocation>
        <location evidence="7">Cytoplasm</location>
    </subcellularLocation>
</comment>
<dbReference type="Gene3D" id="1.10.10.10">
    <property type="entry name" value="Winged helix-like DNA-binding domain superfamily/Winged helix DNA-binding domain"/>
    <property type="match status" value="1"/>
</dbReference>
<feature type="domain" description="CoA-binding" evidence="8">
    <location>
        <begin position="79"/>
        <end position="180"/>
    </location>
</feature>
<dbReference type="HAMAP" id="MF_01131">
    <property type="entry name" value="Rex"/>
    <property type="match status" value="1"/>
</dbReference>
<dbReference type="InterPro" id="IPR036291">
    <property type="entry name" value="NAD(P)-bd_dom_sf"/>
</dbReference>
<keyword evidence="10" id="KW-1185">Reference proteome</keyword>
<dbReference type="InterPro" id="IPR022876">
    <property type="entry name" value="Tscrpt_rep_Rex"/>
</dbReference>
<dbReference type="Proteomes" id="UP000425916">
    <property type="component" value="Chromosome"/>
</dbReference>
<comment type="subunit">
    <text evidence="7">Homodimer.</text>
</comment>
<dbReference type="NCBIfam" id="NF003993">
    <property type="entry name" value="PRK05472.2-2"/>
    <property type="match status" value="1"/>
</dbReference>
<dbReference type="NCBIfam" id="NF003994">
    <property type="entry name" value="PRK05472.2-3"/>
    <property type="match status" value="1"/>
</dbReference>
<dbReference type="InterPro" id="IPR036390">
    <property type="entry name" value="WH_DNA-bd_sf"/>
</dbReference>
<dbReference type="InterPro" id="IPR058236">
    <property type="entry name" value="Rex_actinobacterial-type"/>
</dbReference>
<dbReference type="NCBIfam" id="NF003992">
    <property type="entry name" value="PRK05472.2-1"/>
    <property type="match status" value="1"/>
</dbReference>
<keyword evidence="5 7" id="KW-0238">DNA-binding</keyword>
<proteinExistence type="inferred from homology"/>
<keyword evidence="4 7" id="KW-0520">NAD</keyword>
<evidence type="ECO:0000256" key="5">
    <source>
        <dbReference type="ARBA" id="ARBA00023125"/>
    </source>
</evidence>
<dbReference type="PANTHER" id="PTHR35786">
    <property type="entry name" value="REDOX-SENSING TRANSCRIPTIONAL REPRESSOR REX"/>
    <property type="match status" value="1"/>
</dbReference>